<proteinExistence type="predicted"/>
<evidence type="ECO:0000313" key="2">
    <source>
        <dbReference type="Proteomes" id="UP000827872"/>
    </source>
</evidence>
<reference evidence="1" key="1">
    <citation type="submission" date="2021-08" db="EMBL/GenBank/DDBJ databases">
        <title>The first chromosome-level gecko genome reveals the dynamic sex chromosomes of Neotropical dwarf geckos (Sphaerodactylidae: Sphaerodactylus).</title>
        <authorList>
            <person name="Pinto B.J."/>
            <person name="Keating S.E."/>
            <person name="Gamble T."/>
        </authorList>
    </citation>
    <scope>NUCLEOTIDE SEQUENCE</scope>
    <source>
        <strain evidence="1">TG3544</strain>
    </source>
</reference>
<dbReference type="Proteomes" id="UP000827872">
    <property type="component" value="Linkage Group LG06"/>
</dbReference>
<accession>A0ACB8FRV2</accession>
<evidence type="ECO:0000313" key="1">
    <source>
        <dbReference type="EMBL" id="KAH8008223.1"/>
    </source>
</evidence>
<sequence length="102" mass="12034">MSKKTYCKKKREKLYCKQSKQNHLVFHLMRPPWGGHTHRREAVPHPKEVGFEHTSQRRDSNPSPGGGGGDATARFLILWVIFLIYLLFFAKSMRKKNYKLKY</sequence>
<name>A0ACB8FRV2_9SAUR</name>
<organism evidence="1 2">
    <name type="scientific">Sphaerodactylus townsendi</name>
    <dbReference type="NCBI Taxonomy" id="933632"/>
    <lineage>
        <taxon>Eukaryota</taxon>
        <taxon>Metazoa</taxon>
        <taxon>Chordata</taxon>
        <taxon>Craniata</taxon>
        <taxon>Vertebrata</taxon>
        <taxon>Euteleostomi</taxon>
        <taxon>Lepidosauria</taxon>
        <taxon>Squamata</taxon>
        <taxon>Bifurcata</taxon>
        <taxon>Gekkota</taxon>
        <taxon>Sphaerodactylidae</taxon>
        <taxon>Sphaerodactylus</taxon>
    </lineage>
</organism>
<keyword evidence="2" id="KW-1185">Reference proteome</keyword>
<comment type="caution">
    <text evidence="1">The sequence shown here is derived from an EMBL/GenBank/DDBJ whole genome shotgun (WGS) entry which is preliminary data.</text>
</comment>
<protein>
    <submittedName>
        <fullName evidence="1">Uncharacterized protein</fullName>
    </submittedName>
</protein>
<dbReference type="EMBL" id="CM037619">
    <property type="protein sequence ID" value="KAH8008223.1"/>
    <property type="molecule type" value="Genomic_DNA"/>
</dbReference>
<gene>
    <name evidence="1" type="ORF">K3G42_028423</name>
</gene>